<accession>A0A6G1CGI8</accession>
<evidence type="ECO:0000313" key="2">
    <source>
        <dbReference type="Proteomes" id="UP000479710"/>
    </source>
</evidence>
<gene>
    <name evidence="1" type="ORF">E2562_013389</name>
</gene>
<keyword evidence="2" id="KW-1185">Reference proteome</keyword>
<reference evidence="1 2" key="1">
    <citation type="submission" date="2019-11" db="EMBL/GenBank/DDBJ databases">
        <title>Whole genome sequence of Oryza granulata.</title>
        <authorList>
            <person name="Li W."/>
        </authorList>
    </citation>
    <scope>NUCLEOTIDE SEQUENCE [LARGE SCALE GENOMIC DNA]</scope>
    <source>
        <strain evidence="2">cv. Menghai</strain>
        <tissue evidence="1">Leaf</tissue>
    </source>
</reference>
<dbReference type="PANTHER" id="PTHR31050:SF3">
    <property type="entry name" value="OS08G0412800 PROTEIN"/>
    <property type="match status" value="1"/>
</dbReference>
<dbReference type="InterPro" id="IPR010683">
    <property type="entry name" value="DUF1262"/>
</dbReference>
<comment type="caution">
    <text evidence="1">The sequence shown here is derived from an EMBL/GenBank/DDBJ whole genome shotgun (WGS) entry which is preliminary data.</text>
</comment>
<dbReference type="AlphaFoldDB" id="A0A6G1CGI8"/>
<dbReference type="EMBL" id="SPHZ02000009">
    <property type="protein sequence ID" value="KAF0899171.1"/>
    <property type="molecule type" value="Genomic_DNA"/>
</dbReference>
<name>A0A6G1CGI8_9ORYZ</name>
<dbReference type="OrthoDB" id="647907at2759"/>
<proteinExistence type="predicted"/>
<dbReference type="PANTHER" id="PTHR31050">
    <property type="entry name" value="OS08G0413200 PROTEIN"/>
    <property type="match status" value="1"/>
</dbReference>
<protein>
    <submittedName>
        <fullName evidence="1">Uncharacterized protein</fullName>
    </submittedName>
</protein>
<dbReference type="Proteomes" id="UP000479710">
    <property type="component" value="Unassembled WGS sequence"/>
</dbReference>
<organism evidence="1 2">
    <name type="scientific">Oryza meyeriana var. granulata</name>
    <dbReference type="NCBI Taxonomy" id="110450"/>
    <lineage>
        <taxon>Eukaryota</taxon>
        <taxon>Viridiplantae</taxon>
        <taxon>Streptophyta</taxon>
        <taxon>Embryophyta</taxon>
        <taxon>Tracheophyta</taxon>
        <taxon>Spermatophyta</taxon>
        <taxon>Magnoliopsida</taxon>
        <taxon>Liliopsida</taxon>
        <taxon>Poales</taxon>
        <taxon>Poaceae</taxon>
        <taxon>BOP clade</taxon>
        <taxon>Oryzoideae</taxon>
        <taxon>Oryzeae</taxon>
        <taxon>Oryzinae</taxon>
        <taxon>Oryza</taxon>
        <taxon>Oryza meyeriana</taxon>
    </lineage>
</organism>
<dbReference type="Pfam" id="PF06880">
    <property type="entry name" value="DUF1262"/>
    <property type="match status" value="1"/>
</dbReference>
<sequence length="377" mass="41158">MYTTKPLSAFANHPEAASRLPPAAEGGCSGYLAVKSDDEGADETRCWGSCSDGTRVRGLPFPQNRVITVMDPGLGEYAGAYADAVVFVPVPGVPLSSNRYYAVLTAGKRQGHVRACSREDDVVTRCFCRCVRDAKPRPFDPADVYQQMEIVPHKDGFTARSVAADGLPYFLYRSKCWLAYASKPKHFDLGEALGLNDPLRSRSLLHGHAALTTPPAAAAVAVGRWYTPFFFVREDGVPLKTQMDRATFYEIVLEQRWEAMGGAAPEVSKRVLVGGRVEGKLEDAVAASARPGGDGYEWFSAATWPAGQRVGVHASLWEKMVWEEQKGGWVADEEEDGVRKTMAGAGGRSVLVERFAVKRMDGSVVVAFDFFHVNKIN</sequence>
<evidence type="ECO:0000313" key="1">
    <source>
        <dbReference type="EMBL" id="KAF0899171.1"/>
    </source>
</evidence>